<dbReference type="AlphaFoldDB" id="A0A060IB19"/>
<dbReference type="CDD" id="cd01575">
    <property type="entry name" value="PBP1_GntR"/>
    <property type="match status" value="1"/>
</dbReference>
<dbReference type="Pfam" id="PF13377">
    <property type="entry name" value="Peripla_BP_3"/>
    <property type="match status" value="1"/>
</dbReference>
<dbReference type="SUPFAM" id="SSF47413">
    <property type="entry name" value="lambda repressor-like DNA-binding domains"/>
    <property type="match status" value="1"/>
</dbReference>
<dbReference type="Proteomes" id="UP000027180">
    <property type="component" value="Plasmid pRetIE4771d"/>
</dbReference>
<evidence type="ECO:0000259" key="4">
    <source>
        <dbReference type="PROSITE" id="PS50932"/>
    </source>
</evidence>
<dbReference type="Gene3D" id="3.40.50.2300">
    <property type="match status" value="2"/>
</dbReference>
<dbReference type="InterPro" id="IPR028082">
    <property type="entry name" value="Peripla_BP_I"/>
</dbReference>
<organism evidence="5 6">
    <name type="scientific">Rhizobium etli bv. mimosae str. IE4771</name>
    <dbReference type="NCBI Taxonomy" id="1432050"/>
    <lineage>
        <taxon>Bacteria</taxon>
        <taxon>Pseudomonadati</taxon>
        <taxon>Pseudomonadota</taxon>
        <taxon>Alphaproteobacteria</taxon>
        <taxon>Hyphomicrobiales</taxon>
        <taxon>Rhizobiaceae</taxon>
        <taxon>Rhizobium/Agrobacterium group</taxon>
        <taxon>Rhizobium</taxon>
    </lineage>
</organism>
<dbReference type="CDD" id="cd01392">
    <property type="entry name" value="HTH_LacI"/>
    <property type="match status" value="1"/>
</dbReference>
<keyword evidence="3" id="KW-0804">Transcription</keyword>
<accession>A0A060IB19</accession>
<gene>
    <name evidence="5" type="ORF">IE4771_PD00319</name>
</gene>
<evidence type="ECO:0000256" key="3">
    <source>
        <dbReference type="ARBA" id="ARBA00023163"/>
    </source>
</evidence>
<keyword evidence="5" id="KW-0614">Plasmid</keyword>
<dbReference type="InterPro" id="IPR046335">
    <property type="entry name" value="LacI/GalR-like_sensor"/>
</dbReference>
<reference evidence="5 6" key="1">
    <citation type="submission" date="2013-12" db="EMBL/GenBank/DDBJ databases">
        <title>Complete genome sequence of Rhizobium etli bv. mimosae IE4771.</title>
        <authorList>
            <person name="Bustos P."/>
            <person name="Santamaria R.I."/>
            <person name="Lozano L."/>
            <person name="Ormeno-Orrillo E."/>
            <person name="Rogel M.A."/>
            <person name="Romero D."/>
            <person name="Cevallos M.A."/>
            <person name="Martinez-Romero E."/>
            <person name="Gonzalez V."/>
        </authorList>
    </citation>
    <scope>NUCLEOTIDE SEQUENCE [LARGE SCALE GENOMIC DNA]</scope>
    <source>
        <strain evidence="5 6">IE4771</strain>
        <plasmid evidence="6">Plasmid pRetIE4771d</plasmid>
    </source>
</reference>
<evidence type="ECO:0000313" key="6">
    <source>
        <dbReference type="Proteomes" id="UP000027180"/>
    </source>
</evidence>
<dbReference type="InterPro" id="IPR000843">
    <property type="entry name" value="HTH_LacI"/>
</dbReference>
<evidence type="ECO:0000256" key="1">
    <source>
        <dbReference type="ARBA" id="ARBA00023015"/>
    </source>
</evidence>
<evidence type="ECO:0000256" key="2">
    <source>
        <dbReference type="ARBA" id="ARBA00023125"/>
    </source>
</evidence>
<keyword evidence="1" id="KW-0805">Transcription regulation</keyword>
<dbReference type="SUPFAM" id="SSF53822">
    <property type="entry name" value="Periplasmic binding protein-like I"/>
    <property type="match status" value="1"/>
</dbReference>
<dbReference type="HOGENOM" id="CLU_037628_6_3_5"/>
<dbReference type="InterPro" id="IPR010982">
    <property type="entry name" value="Lambda_DNA-bd_dom_sf"/>
</dbReference>
<name>A0A060IB19_RHIET</name>
<dbReference type="PANTHER" id="PTHR30146:SF33">
    <property type="entry name" value="TRANSCRIPTIONAL REGULATOR"/>
    <property type="match status" value="1"/>
</dbReference>
<sequence length="350" mass="38128">MISIQEREKIVASEPPKTVTLAEVAAKAGVSKMTVSKVLREVGNISEETRLRVRQAAHELGYLPNSLAGTLSSRRSRIVAVIIPSISDIVYAEVLSGVNAILRPRGFQTFIGESQFDPSVEADLIRAMLSFQPAGLLLNGGMARSVDAEALLARRNCPAIQLWDCDRHALDFSAGPSHEEAGRLVAKHFLDRGLRRIAYVGAELDKDLSARRRHLALKSSLAAAGIDLVSVTCEDRPRQAVTGRFLTEQLMRMHPEIDGIHFLNDAMALGGLSYLHQAGLPVPERISVVGFNGTSLANAVRTRLTTIDVPRTEIGEKAAQALLQMTEAEPMPDFWQARLELVQGNTTLAI</sequence>
<proteinExistence type="predicted"/>
<dbReference type="PROSITE" id="PS00356">
    <property type="entry name" value="HTH_LACI_1"/>
    <property type="match status" value="1"/>
</dbReference>
<dbReference type="GO" id="GO:0003700">
    <property type="term" value="F:DNA-binding transcription factor activity"/>
    <property type="evidence" value="ECO:0007669"/>
    <property type="project" value="TreeGrafter"/>
</dbReference>
<geneLocation type="plasmid" evidence="5 6">
    <name>pRetIE4771d</name>
</geneLocation>
<keyword evidence="2" id="KW-0238">DNA-binding</keyword>
<dbReference type="SMART" id="SM00354">
    <property type="entry name" value="HTH_LACI"/>
    <property type="match status" value="1"/>
</dbReference>
<dbReference type="GO" id="GO:0000976">
    <property type="term" value="F:transcription cis-regulatory region binding"/>
    <property type="evidence" value="ECO:0007669"/>
    <property type="project" value="TreeGrafter"/>
</dbReference>
<dbReference type="KEGG" id="rei:IE4771_PD00319"/>
<dbReference type="Gene3D" id="1.10.260.40">
    <property type="entry name" value="lambda repressor-like DNA-binding domains"/>
    <property type="match status" value="1"/>
</dbReference>
<evidence type="ECO:0000313" key="5">
    <source>
        <dbReference type="EMBL" id="AIC30874.1"/>
    </source>
</evidence>
<feature type="domain" description="HTH lacI-type" evidence="4">
    <location>
        <begin position="19"/>
        <end position="73"/>
    </location>
</feature>
<protein>
    <submittedName>
        <fullName evidence="5">LacI family transcriptional regulator protein</fullName>
    </submittedName>
</protein>
<dbReference type="EMBL" id="CP006990">
    <property type="protein sequence ID" value="AIC30874.1"/>
    <property type="molecule type" value="Genomic_DNA"/>
</dbReference>
<dbReference type="PANTHER" id="PTHR30146">
    <property type="entry name" value="LACI-RELATED TRANSCRIPTIONAL REPRESSOR"/>
    <property type="match status" value="1"/>
</dbReference>
<dbReference type="PROSITE" id="PS50932">
    <property type="entry name" value="HTH_LACI_2"/>
    <property type="match status" value="1"/>
</dbReference>
<dbReference type="Pfam" id="PF00356">
    <property type="entry name" value="LacI"/>
    <property type="match status" value="1"/>
</dbReference>